<dbReference type="InterPro" id="IPR036513">
    <property type="entry name" value="STAS_dom_sf"/>
</dbReference>
<dbReference type="Proteomes" id="UP000447833">
    <property type="component" value="Unassembled WGS sequence"/>
</dbReference>
<dbReference type="AlphaFoldDB" id="A0A845F0Y1"/>
<protein>
    <submittedName>
        <fullName evidence="3">STAS domain-containing protein</fullName>
    </submittedName>
</protein>
<dbReference type="CDD" id="cd07041">
    <property type="entry name" value="STAS_RsbR_RsbS_like"/>
    <property type="match status" value="1"/>
</dbReference>
<evidence type="ECO:0000256" key="1">
    <source>
        <dbReference type="ARBA" id="ARBA00022553"/>
    </source>
</evidence>
<sequence length="287" mass="32827">MMIRRDITMDKVETMYVEYFHERLEEIGEKWTKRLQILVDEKEATDTAVLKVPELKKEIILFCSDFVKQMIFQKSNTRDVQEWAGRIVEIFSSHTFSLQQSVASLTYLRQILWDVMVEFSSEQEHLEASRLAGWGSYMNKSFDLLLHKVTVYTNQLNEEQIAAQQTKITELSVPIIPIAEDIGVLPLIGTIDTYRASLIQRKGIERSSELQLSYLVIDLSGVPIMDTMVANEIFQLIKMLELSGVESILTGIRPEIAQTAVQLGIDFTNVNTYAHLHQALRAILPSS</sequence>
<dbReference type="PANTHER" id="PTHR33745:SF3">
    <property type="entry name" value="RSBT CO-ANTAGONIST PROTEIN RSBRC"/>
    <property type="match status" value="1"/>
</dbReference>
<name>A0A845F0Y1_9BACL</name>
<dbReference type="EMBL" id="WMEY01000004">
    <property type="protein sequence ID" value="MYL64622.1"/>
    <property type="molecule type" value="Genomic_DNA"/>
</dbReference>
<dbReference type="Pfam" id="PF01740">
    <property type="entry name" value="STAS"/>
    <property type="match status" value="1"/>
</dbReference>
<keyword evidence="1" id="KW-0597">Phosphoprotein</keyword>
<dbReference type="InterPro" id="IPR002645">
    <property type="entry name" value="STAS_dom"/>
</dbReference>
<comment type="caution">
    <text evidence="3">The sequence shown here is derived from an EMBL/GenBank/DDBJ whole genome shotgun (WGS) entry which is preliminary data.</text>
</comment>
<accession>A0A845F0Y1</accession>
<feature type="domain" description="STAS" evidence="2">
    <location>
        <begin position="172"/>
        <end position="283"/>
    </location>
</feature>
<dbReference type="SUPFAM" id="SSF52091">
    <property type="entry name" value="SpoIIaa-like"/>
    <property type="match status" value="1"/>
</dbReference>
<evidence type="ECO:0000313" key="4">
    <source>
        <dbReference type="Proteomes" id="UP000447833"/>
    </source>
</evidence>
<evidence type="ECO:0000259" key="2">
    <source>
        <dbReference type="PROSITE" id="PS50801"/>
    </source>
</evidence>
<proteinExistence type="predicted"/>
<dbReference type="InterPro" id="IPR051932">
    <property type="entry name" value="Bact_StressResp_Reg"/>
</dbReference>
<dbReference type="Gene3D" id="3.30.750.24">
    <property type="entry name" value="STAS domain"/>
    <property type="match status" value="1"/>
</dbReference>
<organism evidence="3 4">
    <name type="scientific">Guptibacillus hwajinpoensis</name>
    <dbReference type="NCBI Taxonomy" id="208199"/>
    <lineage>
        <taxon>Bacteria</taxon>
        <taxon>Bacillati</taxon>
        <taxon>Bacillota</taxon>
        <taxon>Bacilli</taxon>
        <taxon>Bacillales</taxon>
        <taxon>Guptibacillaceae</taxon>
        <taxon>Guptibacillus</taxon>
    </lineage>
</organism>
<evidence type="ECO:0000313" key="3">
    <source>
        <dbReference type="EMBL" id="MYL64622.1"/>
    </source>
</evidence>
<gene>
    <name evidence="3" type="ORF">GLW07_14790</name>
</gene>
<dbReference type="PANTHER" id="PTHR33745">
    <property type="entry name" value="RSBT ANTAGONIST PROTEIN RSBS-RELATED"/>
    <property type="match status" value="1"/>
</dbReference>
<dbReference type="PROSITE" id="PS50801">
    <property type="entry name" value="STAS"/>
    <property type="match status" value="1"/>
</dbReference>
<reference evidence="3 4" key="1">
    <citation type="submission" date="2019-11" db="EMBL/GenBank/DDBJ databases">
        <title>Genome sequences of 17 halophilic strains isolated from different environments.</title>
        <authorList>
            <person name="Furrow R.E."/>
        </authorList>
    </citation>
    <scope>NUCLEOTIDE SEQUENCE [LARGE SCALE GENOMIC DNA]</scope>
    <source>
        <strain evidence="3 4">22506_14_FS</strain>
    </source>
</reference>